<dbReference type="InterPro" id="IPR003593">
    <property type="entry name" value="AAA+_ATPase"/>
</dbReference>
<dbReference type="CDD" id="cd03257">
    <property type="entry name" value="ABC_NikE_OppD_transporters"/>
    <property type="match status" value="1"/>
</dbReference>
<dbReference type="InterPro" id="IPR050319">
    <property type="entry name" value="ABC_transp_ATP-bind"/>
</dbReference>
<evidence type="ECO:0000256" key="3">
    <source>
        <dbReference type="ARBA" id="ARBA00022741"/>
    </source>
</evidence>
<keyword evidence="4 6" id="KW-0067">ATP-binding</keyword>
<dbReference type="RefSeq" id="WP_162458940.1">
    <property type="nucleotide sequence ID" value="NZ_AP021879.1"/>
</dbReference>
<feature type="domain" description="ABC transporter" evidence="5">
    <location>
        <begin position="2"/>
        <end position="249"/>
    </location>
</feature>
<dbReference type="InterPro" id="IPR027417">
    <property type="entry name" value="P-loop_NTPase"/>
</dbReference>
<dbReference type="InterPro" id="IPR003439">
    <property type="entry name" value="ABC_transporter-like_ATP-bd"/>
</dbReference>
<dbReference type="SUPFAM" id="SSF52540">
    <property type="entry name" value="P-loop containing nucleoside triphosphate hydrolases"/>
    <property type="match status" value="1"/>
</dbReference>
<keyword evidence="7" id="KW-1185">Reference proteome</keyword>
<dbReference type="Gene3D" id="3.40.50.300">
    <property type="entry name" value="P-loop containing nucleotide triphosphate hydrolases"/>
    <property type="match status" value="1"/>
</dbReference>
<evidence type="ECO:0000313" key="6">
    <source>
        <dbReference type="EMBL" id="BBO89655.1"/>
    </source>
</evidence>
<dbReference type="Pfam" id="PF00005">
    <property type="entry name" value="ABC_tran"/>
    <property type="match status" value="1"/>
</dbReference>
<dbReference type="PANTHER" id="PTHR43776">
    <property type="entry name" value="TRANSPORT ATP-BINDING PROTEIN"/>
    <property type="match status" value="1"/>
</dbReference>
<reference evidence="6 7" key="1">
    <citation type="submission" date="2019-11" db="EMBL/GenBank/DDBJ databases">
        <title>Comparative genomics of hydrocarbon-degrading Desulfosarcina strains.</title>
        <authorList>
            <person name="Watanabe M."/>
            <person name="Kojima H."/>
            <person name="Fukui M."/>
        </authorList>
    </citation>
    <scope>NUCLEOTIDE SEQUENCE [LARGE SCALE GENOMIC DNA]</scope>
    <source>
        <strain evidence="7">oXyS1</strain>
    </source>
</reference>
<proteinExistence type="inferred from homology"/>
<gene>
    <name evidence="6" type="ORF">DSCOOX_28350</name>
</gene>
<dbReference type="PROSITE" id="PS00211">
    <property type="entry name" value="ABC_TRANSPORTER_1"/>
    <property type="match status" value="1"/>
</dbReference>
<evidence type="ECO:0000256" key="4">
    <source>
        <dbReference type="ARBA" id="ARBA00022840"/>
    </source>
</evidence>
<accession>A0A5K8AAM1</accession>
<dbReference type="PROSITE" id="PS50893">
    <property type="entry name" value="ABC_TRANSPORTER_2"/>
    <property type="match status" value="1"/>
</dbReference>
<comment type="similarity">
    <text evidence="1">Belongs to the ABC transporter superfamily.</text>
</comment>
<protein>
    <submittedName>
        <fullName evidence="6">ABC transporter ATP-binding protein</fullName>
    </submittedName>
</protein>
<dbReference type="SMART" id="SM00382">
    <property type="entry name" value="AAA"/>
    <property type="match status" value="1"/>
</dbReference>
<sequence>MLAVNNLFKAFDGSLFSRCKITALDDVSFNLRRGETLGIVGESGSGKTTLASILLRATAPDSGQVMLSGNDIFGKRRMPEREFRKKVQMITQNFSDALHPDMSVMESMREVFRTLGKKTYQSVSETDIVRRLNDVGLGRELLHRRPAQLSGGQLQRILIARVISLRPQLIIADEPTSCLDTSVQARIIRLLMTLKQEYGFAMIFISHDLPLTAAIADRIAVMYQGRIVELGLPREILTNPQHAYTHRFVCSAVGKHFLSREPICLAV</sequence>
<dbReference type="GO" id="GO:0055085">
    <property type="term" value="P:transmembrane transport"/>
    <property type="evidence" value="ECO:0007669"/>
    <property type="project" value="UniProtKB-ARBA"/>
</dbReference>
<dbReference type="EMBL" id="AP021879">
    <property type="protein sequence ID" value="BBO89655.1"/>
    <property type="molecule type" value="Genomic_DNA"/>
</dbReference>
<evidence type="ECO:0000256" key="2">
    <source>
        <dbReference type="ARBA" id="ARBA00022448"/>
    </source>
</evidence>
<dbReference type="PANTHER" id="PTHR43776:SF7">
    <property type="entry name" value="D,D-DIPEPTIDE TRANSPORT ATP-BINDING PROTEIN DDPF-RELATED"/>
    <property type="match status" value="1"/>
</dbReference>
<dbReference type="AlphaFoldDB" id="A0A5K8AAM1"/>
<dbReference type="Proteomes" id="UP000422108">
    <property type="component" value="Chromosome"/>
</dbReference>
<dbReference type="GO" id="GO:0016887">
    <property type="term" value="F:ATP hydrolysis activity"/>
    <property type="evidence" value="ECO:0007669"/>
    <property type="project" value="InterPro"/>
</dbReference>
<dbReference type="GO" id="GO:0005524">
    <property type="term" value="F:ATP binding"/>
    <property type="evidence" value="ECO:0007669"/>
    <property type="project" value="UniProtKB-KW"/>
</dbReference>
<keyword evidence="2" id="KW-0813">Transport</keyword>
<keyword evidence="3" id="KW-0547">Nucleotide-binding</keyword>
<evidence type="ECO:0000313" key="7">
    <source>
        <dbReference type="Proteomes" id="UP000422108"/>
    </source>
</evidence>
<name>A0A5K8AAM1_9BACT</name>
<evidence type="ECO:0000256" key="1">
    <source>
        <dbReference type="ARBA" id="ARBA00005417"/>
    </source>
</evidence>
<evidence type="ECO:0000259" key="5">
    <source>
        <dbReference type="PROSITE" id="PS50893"/>
    </source>
</evidence>
<dbReference type="InterPro" id="IPR017871">
    <property type="entry name" value="ABC_transporter-like_CS"/>
</dbReference>
<organism evidence="6 7">
    <name type="scientific">Desulfosarcina ovata subsp. ovata</name>
    <dbReference type="NCBI Taxonomy" id="2752305"/>
    <lineage>
        <taxon>Bacteria</taxon>
        <taxon>Pseudomonadati</taxon>
        <taxon>Thermodesulfobacteriota</taxon>
        <taxon>Desulfobacteria</taxon>
        <taxon>Desulfobacterales</taxon>
        <taxon>Desulfosarcinaceae</taxon>
        <taxon>Desulfosarcina</taxon>
    </lineage>
</organism>